<dbReference type="EMBL" id="MGFD01000053">
    <property type="protein sequence ID" value="OGL97311.1"/>
    <property type="molecule type" value="Genomic_DNA"/>
</dbReference>
<name>A0A1F7W3D4_9BACT</name>
<organism evidence="2 3">
    <name type="scientific">Candidatus Uhrbacteria bacterium RIFOXYB2_FULL_45_11</name>
    <dbReference type="NCBI Taxonomy" id="1802421"/>
    <lineage>
        <taxon>Bacteria</taxon>
        <taxon>Candidatus Uhriibacteriota</taxon>
    </lineage>
</organism>
<dbReference type="AlphaFoldDB" id="A0A1F7W3D4"/>
<evidence type="ECO:0000313" key="2">
    <source>
        <dbReference type="EMBL" id="OGL97311.1"/>
    </source>
</evidence>
<dbReference type="Proteomes" id="UP000177331">
    <property type="component" value="Unassembled WGS sequence"/>
</dbReference>
<dbReference type="STRING" id="1802421.A2318_02445"/>
<reference evidence="2 3" key="1">
    <citation type="journal article" date="2016" name="Nat. Commun.">
        <title>Thousands of microbial genomes shed light on interconnected biogeochemical processes in an aquifer system.</title>
        <authorList>
            <person name="Anantharaman K."/>
            <person name="Brown C.T."/>
            <person name="Hug L.A."/>
            <person name="Sharon I."/>
            <person name="Castelle C.J."/>
            <person name="Probst A.J."/>
            <person name="Thomas B.C."/>
            <person name="Singh A."/>
            <person name="Wilkins M.J."/>
            <person name="Karaoz U."/>
            <person name="Brodie E.L."/>
            <person name="Williams K.H."/>
            <person name="Hubbard S.S."/>
            <person name="Banfield J.F."/>
        </authorList>
    </citation>
    <scope>NUCLEOTIDE SEQUENCE [LARGE SCALE GENOMIC DNA]</scope>
</reference>
<evidence type="ECO:0000256" key="1">
    <source>
        <dbReference type="SAM" id="Coils"/>
    </source>
</evidence>
<keyword evidence="1" id="KW-0175">Coiled coil</keyword>
<sequence>MGPEFEKNYYEEKGEIEVGYVRQGWYSSDFRLVKAVLTLKPQEEDHELCGVWRYMATCRGEFTAEYHSGYEEEYEFEMNDVYVIESTPPFVGTREDVLRERATRGYLELQNKIEELERFIVDLNKIITEAGIEIVFKLVELSESEE</sequence>
<comment type="caution">
    <text evidence="2">The sequence shown here is derived from an EMBL/GenBank/DDBJ whole genome shotgun (WGS) entry which is preliminary data.</text>
</comment>
<accession>A0A1F7W3D4</accession>
<evidence type="ECO:0000313" key="3">
    <source>
        <dbReference type="Proteomes" id="UP000177331"/>
    </source>
</evidence>
<gene>
    <name evidence="2" type="ORF">A2318_02445</name>
</gene>
<proteinExistence type="predicted"/>
<protein>
    <submittedName>
        <fullName evidence="2">Uncharacterized protein</fullName>
    </submittedName>
</protein>
<feature type="coiled-coil region" evidence="1">
    <location>
        <begin position="99"/>
        <end position="126"/>
    </location>
</feature>